<feature type="domain" description="Radical SAM core" evidence="6">
    <location>
        <begin position="13"/>
        <end position="243"/>
    </location>
</feature>
<protein>
    <recommendedName>
        <fullName evidence="6">Radical SAM core domain-containing protein</fullName>
    </recommendedName>
</protein>
<dbReference type="SFLD" id="SFLDG01386">
    <property type="entry name" value="main_SPASM_domain-containing"/>
    <property type="match status" value="1"/>
</dbReference>
<name>A0A146GA35_TERSA</name>
<keyword evidence="5" id="KW-0411">Iron-sulfur</keyword>
<dbReference type="SFLD" id="SFLDG01072">
    <property type="entry name" value="dehydrogenase_like"/>
    <property type="match status" value="1"/>
</dbReference>
<proteinExistence type="predicted"/>
<dbReference type="GO" id="GO:0051536">
    <property type="term" value="F:iron-sulfur cluster binding"/>
    <property type="evidence" value="ECO:0007669"/>
    <property type="project" value="UniProtKB-KW"/>
</dbReference>
<dbReference type="GO" id="GO:0016491">
    <property type="term" value="F:oxidoreductase activity"/>
    <property type="evidence" value="ECO:0007669"/>
    <property type="project" value="InterPro"/>
</dbReference>
<dbReference type="Pfam" id="PF04055">
    <property type="entry name" value="Radical_SAM"/>
    <property type="match status" value="1"/>
</dbReference>
<dbReference type="Proteomes" id="UP000076023">
    <property type="component" value="Unassembled WGS sequence"/>
</dbReference>
<organism evidence="7 8">
    <name type="scientific">Terrimicrobium sacchariphilum</name>
    <dbReference type="NCBI Taxonomy" id="690879"/>
    <lineage>
        <taxon>Bacteria</taxon>
        <taxon>Pseudomonadati</taxon>
        <taxon>Verrucomicrobiota</taxon>
        <taxon>Terrimicrobiia</taxon>
        <taxon>Terrimicrobiales</taxon>
        <taxon>Terrimicrobiaceae</taxon>
        <taxon>Terrimicrobium</taxon>
    </lineage>
</organism>
<dbReference type="PROSITE" id="PS51918">
    <property type="entry name" value="RADICAL_SAM"/>
    <property type="match status" value="1"/>
</dbReference>
<dbReference type="InterPro" id="IPR007197">
    <property type="entry name" value="rSAM"/>
</dbReference>
<dbReference type="AlphaFoldDB" id="A0A146GA35"/>
<dbReference type="PANTHER" id="PTHR43273:SF8">
    <property type="entry name" value="RADICAL SAM DOMAIN PROTEIN"/>
    <property type="match status" value="1"/>
</dbReference>
<dbReference type="CDD" id="cd01335">
    <property type="entry name" value="Radical_SAM"/>
    <property type="match status" value="1"/>
</dbReference>
<dbReference type="SFLD" id="SFLDS00029">
    <property type="entry name" value="Radical_SAM"/>
    <property type="match status" value="1"/>
</dbReference>
<evidence type="ECO:0000256" key="5">
    <source>
        <dbReference type="ARBA" id="ARBA00023014"/>
    </source>
</evidence>
<dbReference type="OrthoDB" id="9808591at2"/>
<keyword evidence="4" id="KW-0408">Iron</keyword>
<dbReference type="Gene3D" id="3.20.20.70">
    <property type="entry name" value="Aldolase class I"/>
    <property type="match status" value="1"/>
</dbReference>
<dbReference type="GO" id="GO:0046872">
    <property type="term" value="F:metal ion binding"/>
    <property type="evidence" value="ECO:0007669"/>
    <property type="project" value="UniProtKB-KW"/>
</dbReference>
<keyword evidence="3" id="KW-0479">Metal-binding</keyword>
<dbReference type="NCBIfam" id="TIGR04261">
    <property type="entry name" value="rSAM_GlyRichRpt"/>
    <property type="match status" value="1"/>
</dbReference>
<evidence type="ECO:0000313" key="7">
    <source>
        <dbReference type="EMBL" id="GAT34320.1"/>
    </source>
</evidence>
<gene>
    <name evidence="7" type="ORF">TSACC_22745</name>
</gene>
<evidence type="ECO:0000256" key="3">
    <source>
        <dbReference type="ARBA" id="ARBA00022723"/>
    </source>
</evidence>
<comment type="cofactor">
    <cofactor evidence="1">
        <name>[4Fe-4S] cluster</name>
        <dbReference type="ChEBI" id="CHEBI:49883"/>
    </cofactor>
</comment>
<dbReference type="RefSeq" id="WP_075079958.1">
    <property type="nucleotide sequence ID" value="NZ_BDCO01000002.1"/>
</dbReference>
<dbReference type="InterPro" id="IPR013785">
    <property type="entry name" value="Aldolase_TIM"/>
</dbReference>
<keyword evidence="8" id="KW-1185">Reference proteome</keyword>
<dbReference type="PANTHER" id="PTHR43273">
    <property type="entry name" value="ANAEROBIC SULFATASE-MATURATING ENZYME HOMOLOG ASLB-RELATED"/>
    <property type="match status" value="1"/>
</dbReference>
<evidence type="ECO:0000256" key="4">
    <source>
        <dbReference type="ARBA" id="ARBA00023004"/>
    </source>
</evidence>
<accession>A0A146GA35</accession>
<dbReference type="InterPro" id="IPR023867">
    <property type="entry name" value="Sulphatase_maturase_rSAM"/>
</dbReference>
<dbReference type="InParanoid" id="A0A146GA35"/>
<dbReference type="EMBL" id="BDCO01000002">
    <property type="protein sequence ID" value="GAT34320.1"/>
    <property type="molecule type" value="Genomic_DNA"/>
</dbReference>
<evidence type="ECO:0000259" key="6">
    <source>
        <dbReference type="PROSITE" id="PS51918"/>
    </source>
</evidence>
<dbReference type="SFLD" id="SFLDG01384">
    <property type="entry name" value="thioether_bond_formation_requi"/>
    <property type="match status" value="1"/>
</dbReference>
<evidence type="ECO:0000256" key="2">
    <source>
        <dbReference type="ARBA" id="ARBA00022691"/>
    </source>
</evidence>
<reference evidence="8" key="1">
    <citation type="journal article" date="2017" name="Genome Announc.">
        <title>Draft Genome Sequence of Terrimicrobium sacchariphilum NM-5T, a Facultative Anaerobic Soil Bacterium of the Class Spartobacteria.</title>
        <authorList>
            <person name="Qiu Y.L."/>
            <person name="Tourlousse D.M."/>
            <person name="Matsuura N."/>
            <person name="Ohashi A."/>
            <person name="Sekiguchi Y."/>
        </authorList>
    </citation>
    <scope>NUCLEOTIDE SEQUENCE [LARGE SCALE GENOMIC DNA]</scope>
    <source>
        <strain evidence="8">NM-5</strain>
    </source>
</reference>
<evidence type="ECO:0000256" key="1">
    <source>
        <dbReference type="ARBA" id="ARBA00001966"/>
    </source>
</evidence>
<keyword evidence="2" id="KW-0949">S-adenosyl-L-methionine</keyword>
<comment type="caution">
    <text evidence="7">The sequence shown here is derived from an EMBL/GenBank/DDBJ whole genome shotgun (WGS) entry which is preliminary data.</text>
</comment>
<sequence>MNETGSPNPQGCAPDPWITLLVLQPSPFCNINCDYCYLPNRTSTKRMAMEVLEKAVERTFASDLVQGDLTLIWHAGEPLAVPIAWYEDAIQVIRRIAPPGPQIRYSVQSNGTLINDQWCDFIQRENFCVGLSIDGPAFLHDAHRKTRRGEGTHAAAMRGLRMLRERGIPFHVISVITREALGHAEEIYDFFESEGVERLGLNIEEVEANNMSSTLAAREDARVREFYEVMFQRQKERRTITIREFDAARQKVLGGVSLRDFDFPWFNEQARPFGIVSVDWEGNFATYSPELLSMPVDPYGTFAFGNVKTDDFCDALETPKFQKVLTDIQAGIRKCAATCSYYGYCGGGAPANKYYENGTFASTQTMYCRYSVQMPLEIVLSDIEKDLQLATPSAA</sequence>
<dbReference type="SUPFAM" id="SSF102114">
    <property type="entry name" value="Radical SAM enzymes"/>
    <property type="match status" value="1"/>
</dbReference>
<dbReference type="STRING" id="690879.TSACC_22745"/>
<dbReference type="SFLD" id="SFLDG01067">
    <property type="entry name" value="SPASM/twitch_domain_containing"/>
    <property type="match status" value="1"/>
</dbReference>
<dbReference type="InterPro" id="IPR026357">
    <property type="entry name" value="rSAM_SPASM_GrrM_OscB"/>
</dbReference>
<dbReference type="InterPro" id="IPR058240">
    <property type="entry name" value="rSAM_sf"/>
</dbReference>
<evidence type="ECO:0000313" key="8">
    <source>
        <dbReference type="Proteomes" id="UP000076023"/>
    </source>
</evidence>